<dbReference type="Proteomes" id="UP000028123">
    <property type="component" value="Unassembled WGS sequence"/>
</dbReference>
<reference evidence="4 5" key="1">
    <citation type="submission" date="2014-06" db="EMBL/GenBank/DDBJ databases">
        <title>Draft genome sequence of Paenibacillus sp. MSt1.</title>
        <authorList>
            <person name="Aw Y.K."/>
            <person name="Ong K.S."/>
            <person name="Gan H.M."/>
            <person name="Lee S.M."/>
        </authorList>
    </citation>
    <scope>NUCLEOTIDE SEQUENCE [LARGE SCALE GENOMIC DNA]</scope>
    <source>
        <strain evidence="4 5">MSt1</strain>
    </source>
</reference>
<dbReference type="OrthoDB" id="9780707at2"/>
<dbReference type="eggNOG" id="COG2099">
    <property type="taxonomic scope" value="Bacteria"/>
</dbReference>
<organism evidence="4 5">
    <name type="scientific">Paenibacillus tyrfis</name>
    <dbReference type="NCBI Taxonomy" id="1501230"/>
    <lineage>
        <taxon>Bacteria</taxon>
        <taxon>Bacillati</taxon>
        <taxon>Bacillota</taxon>
        <taxon>Bacilli</taxon>
        <taxon>Bacillales</taxon>
        <taxon>Paenibacillaceae</taxon>
        <taxon>Paenibacillus</taxon>
    </lineage>
</organism>
<dbReference type="PROSITE" id="PS51014">
    <property type="entry name" value="COBK_CBIJ"/>
    <property type="match status" value="1"/>
</dbReference>
<dbReference type="UniPathway" id="UPA00148"/>
<keyword evidence="2" id="KW-0169">Cobalamin biosynthesis</keyword>
<keyword evidence="5" id="KW-1185">Reference proteome</keyword>
<dbReference type="GO" id="GO:0009236">
    <property type="term" value="P:cobalamin biosynthetic process"/>
    <property type="evidence" value="ECO:0007669"/>
    <property type="project" value="UniProtKB-UniPathway"/>
</dbReference>
<proteinExistence type="predicted"/>
<evidence type="ECO:0000256" key="2">
    <source>
        <dbReference type="ARBA" id="ARBA00022573"/>
    </source>
</evidence>
<dbReference type="PANTHER" id="PTHR36925:SF1">
    <property type="entry name" value="COBALT-PRECORRIN-6A REDUCTASE"/>
    <property type="match status" value="1"/>
</dbReference>
<dbReference type="PANTHER" id="PTHR36925">
    <property type="entry name" value="COBALT-PRECORRIN-6A REDUCTASE"/>
    <property type="match status" value="1"/>
</dbReference>
<dbReference type="AlphaFoldDB" id="A0A081NZ49"/>
<dbReference type="Gene3D" id="3.40.50.720">
    <property type="entry name" value="NAD(P)-binding Rossmann-like Domain"/>
    <property type="match status" value="1"/>
</dbReference>
<accession>A0A081NZ49</accession>
<dbReference type="EMBL" id="JNVM01000020">
    <property type="protein sequence ID" value="KEQ23722.1"/>
    <property type="molecule type" value="Genomic_DNA"/>
</dbReference>
<dbReference type="GO" id="GO:0016994">
    <property type="term" value="F:precorrin-6A reductase activity"/>
    <property type="evidence" value="ECO:0007669"/>
    <property type="project" value="InterPro"/>
</dbReference>
<name>A0A081NZ49_9BACL</name>
<dbReference type="Pfam" id="PF02571">
    <property type="entry name" value="CbiJ"/>
    <property type="match status" value="1"/>
</dbReference>
<evidence type="ECO:0000256" key="3">
    <source>
        <dbReference type="ARBA" id="ARBA00023002"/>
    </source>
</evidence>
<evidence type="ECO:0000313" key="5">
    <source>
        <dbReference type="Proteomes" id="UP000028123"/>
    </source>
</evidence>
<evidence type="ECO:0000313" key="4">
    <source>
        <dbReference type="EMBL" id="KEQ23722.1"/>
    </source>
</evidence>
<gene>
    <name evidence="4" type="ORF">ET33_14700</name>
</gene>
<sequence>MIVVLAGTSDARELAQLIRAAGYPLVATVVTESAAKSLEDAGLEVRMGRLDAHGLADLIRSRSAQAVVDASHPFAEEASRNAMAAAEQAGVPYIRYERERGSYDGHPRLFFVDDYEEAAELAAQKRGVIMLTTGSKTLQIFAEKLIGLPDTTLVARMLPRKDNMEKCEQLGLEQKNIIAMQGPFSKELNQALYKHYGVNVIVTKESGKVGAVEEKLSAALEMDIDTIVIGRPQLEYGEVYSDFEGVTNALNALFQEVRD</sequence>
<comment type="pathway">
    <text evidence="1">Cofactor biosynthesis; adenosylcobalamin biosynthesis.</text>
</comment>
<dbReference type="RefSeq" id="WP_036687661.1">
    <property type="nucleotide sequence ID" value="NZ_JNVM01000020.1"/>
</dbReference>
<comment type="caution">
    <text evidence="4">The sequence shown here is derived from an EMBL/GenBank/DDBJ whole genome shotgun (WGS) entry which is preliminary data.</text>
</comment>
<dbReference type="InterPro" id="IPR003723">
    <property type="entry name" value="Precorrin-6x_reduct"/>
</dbReference>
<protein>
    <submittedName>
        <fullName evidence="4">Precorrin-6x reductase</fullName>
    </submittedName>
</protein>
<dbReference type="NCBIfam" id="TIGR00715">
    <property type="entry name" value="precor6x_red"/>
    <property type="match status" value="1"/>
</dbReference>
<evidence type="ECO:0000256" key="1">
    <source>
        <dbReference type="ARBA" id="ARBA00004953"/>
    </source>
</evidence>
<keyword evidence="3" id="KW-0560">Oxidoreductase</keyword>